<comment type="subunit">
    <text evidence="12">Homodimer. Monomer. Interacts with TST. May interact with RELA.</text>
</comment>
<evidence type="ECO:0000256" key="14">
    <source>
        <dbReference type="ARBA" id="ARBA00067300"/>
    </source>
</evidence>
<evidence type="ECO:0000313" key="18">
    <source>
        <dbReference type="Proteomes" id="UP000728032"/>
    </source>
</evidence>
<dbReference type="CDD" id="cd07724">
    <property type="entry name" value="POD-like_MBL-fold"/>
    <property type="match status" value="1"/>
</dbReference>
<dbReference type="GO" id="GO:0005739">
    <property type="term" value="C:mitochondrion"/>
    <property type="evidence" value="ECO:0007669"/>
    <property type="project" value="UniProtKB-SubCell"/>
</dbReference>
<dbReference type="EMBL" id="CAJPVJ010004547">
    <property type="protein sequence ID" value="CAG2168714.1"/>
    <property type="molecule type" value="Genomic_DNA"/>
</dbReference>
<keyword evidence="10" id="KW-0496">Mitochondrion</keyword>
<comment type="cofactor">
    <cofactor evidence="1">
        <name>Fe(2+)</name>
        <dbReference type="ChEBI" id="CHEBI:29033"/>
    </cofactor>
</comment>
<evidence type="ECO:0000256" key="15">
    <source>
        <dbReference type="ARBA" id="ARBA00077964"/>
    </source>
</evidence>
<evidence type="ECO:0000256" key="12">
    <source>
        <dbReference type="ARBA" id="ARBA00065219"/>
    </source>
</evidence>
<evidence type="ECO:0000256" key="7">
    <source>
        <dbReference type="ARBA" id="ARBA00022990"/>
    </source>
</evidence>
<dbReference type="SUPFAM" id="SSF56281">
    <property type="entry name" value="Metallo-hydrolase/oxidoreductase"/>
    <property type="match status" value="1"/>
</dbReference>
<dbReference type="Proteomes" id="UP000728032">
    <property type="component" value="Unassembled WGS sequence"/>
</dbReference>
<accession>A0A7R9M194</accession>
<evidence type="ECO:0000256" key="13">
    <source>
        <dbReference type="ARBA" id="ARBA00066686"/>
    </source>
</evidence>
<evidence type="ECO:0000256" key="9">
    <source>
        <dbReference type="ARBA" id="ARBA00023004"/>
    </source>
</evidence>
<evidence type="ECO:0000256" key="2">
    <source>
        <dbReference type="ARBA" id="ARBA00004173"/>
    </source>
</evidence>
<organism evidence="17">
    <name type="scientific">Oppiella nova</name>
    <dbReference type="NCBI Taxonomy" id="334625"/>
    <lineage>
        <taxon>Eukaryota</taxon>
        <taxon>Metazoa</taxon>
        <taxon>Ecdysozoa</taxon>
        <taxon>Arthropoda</taxon>
        <taxon>Chelicerata</taxon>
        <taxon>Arachnida</taxon>
        <taxon>Acari</taxon>
        <taxon>Acariformes</taxon>
        <taxon>Sarcoptiformes</taxon>
        <taxon>Oribatida</taxon>
        <taxon>Brachypylina</taxon>
        <taxon>Oppioidea</taxon>
        <taxon>Oppiidae</taxon>
        <taxon>Oppiella</taxon>
    </lineage>
</organism>
<comment type="similarity">
    <text evidence="3">Belongs to the metallo-beta-lactamase superfamily. Glyoxalase II family.</text>
</comment>
<keyword evidence="7" id="KW-0007">Acetylation</keyword>
<dbReference type="EC" id="1.13.11.18" evidence="13"/>
<evidence type="ECO:0000259" key="16">
    <source>
        <dbReference type="SMART" id="SM00849"/>
    </source>
</evidence>
<keyword evidence="5" id="KW-0809">Transit peptide</keyword>
<evidence type="ECO:0000256" key="11">
    <source>
        <dbReference type="ARBA" id="ARBA00050990"/>
    </source>
</evidence>
<proteinExistence type="inferred from homology"/>
<dbReference type="SMART" id="SM00849">
    <property type="entry name" value="Lactamase_B"/>
    <property type="match status" value="1"/>
</dbReference>
<dbReference type="GO" id="GO:0050313">
    <property type="term" value="F:sulfur dioxygenase activity"/>
    <property type="evidence" value="ECO:0007669"/>
    <property type="project" value="UniProtKB-EC"/>
</dbReference>
<evidence type="ECO:0000256" key="8">
    <source>
        <dbReference type="ARBA" id="ARBA00023002"/>
    </source>
</evidence>
<reference evidence="17" key="1">
    <citation type="submission" date="2020-11" db="EMBL/GenBank/DDBJ databases">
        <authorList>
            <person name="Tran Van P."/>
        </authorList>
    </citation>
    <scope>NUCLEOTIDE SEQUENCE</scope>
</reference>
<dbReference type="EMBL" id="OC919372">
    <property type="protein sequence ID" value="CAD7651227.1"/>
    <property type="molecule type" value="Genomic_DNA"/>
</dbReference>
<evidence type="ECO:0000256" key="4">
    <source>
        <dbReference type="ARBA" id="ARBA00022723"/>
    </source>
</evidence>
<evidence type="ECO:0000256" key="3">
    <source>
        <dbReference type="ARBA" id="ARBA00006759"/>
    </source>
</evidence>
<evidence type="ECO:0000256" key="10">
    <source>
        <dbReference type="ARBA" id="ARBA00023128"/>
    </source>
</evidence>
<comment type="subcellular location">
    <subcellularLocation>
        <location evidence="2">Mitochondrion</location>
    </subcellularLocation>
</comment>
<dbReference type="Gene3D" id="3.60.15.10">
    <property type="entry name" value="Ribonuclease Z/Hydroxyacylglutathione hydrolase-like"/>
    <property type="match status" value="1"/>
</dbReference>
<name>A0A7R9M194_9ACAR</name>
<keyword evidence="9" id="KW-0408">Iron</keyword>
<protein>
    <recommendedName>
        <fullName evidence="14">Persulfide dioxygenase ETHE1, mitochondrial</fullName>
        <ecNumber evidence="13">1.13.11.18</ecNumber>
    </recommendedName>
    <alternativeName>
        <fullName evidence="15">Sulfur dioxygenase ETHE1</fullName>
    </alternativeName>
</protein>
<dbReference type="InterPro" id="IPR051682">
    <property type="entry name" value="Mito_Persulfide_Diox"/>
</dbReference>
<dbReference type="OrthoDB" id="449487at2759"/>
<keyword evidence="8" id="KW-0560">Oxidoreductase</keyword>
<feature type="domain" description="Metallo-beta-lactamase" evidence="16">
    <location>
        <begin position="19"/>
        <end position="187"/>
    </location>
</feature>
<dbReference type="PANTHER" id="PTHR43084:SF1">
    <property type="entry name" value="PERSULFIDE DIOXYGENASE ETHE1, MITOCHONDRIAL"/>
    <property type="match status" value="1"/>
</dbReference>
<keyword evidence="6" id="KW-0223">Dioxygenase</keyword>
<comment type="catalytic activity">
    <reaction evidence="11">
        <text>S-sulfanylglutathione + O2 + H2O = sulfite + glutathione + 2 H(+)</text>
        <dbReference type="Rhea" id="RHEA:12981"/>
        <dbReference type="ChEBI" id="CHEBI:15377"/>
        <dbReference type="ChEBI" id="CHEBI:15378"/>
        <dbReference type="ChEBI" id="CHEBI:15379"/>
        <dbReference type="ChEBI" id="CHEBI:17359"/>
        <dbReference type="ChEBI" id="CHEBI:57925"/>
        <dbReference type="ChEBI" id="CHEBI:58905"/>
        <dbReference type="EC" id="1.13.11.18"/>
    </reaction>
</comment>
<dbReference type="FunFam" id="3.60.15.10:FF:000013">
    <property type="entry name" value="Persulfide dioxygenase ETHE1, mitochondrial"/>
    <property type="match status" value="1"/>
</dbReference>
<evidence type="ECO:0000313" key="17">
    <source>
        <dbReference type="EMBL" id="CAD7651227.1"/>
    </source>
</evidence>
<dbReference type="InterPro" id="IPR044528">
    <property type="entry name" value="POD-like_MBL-fold"/>
</dbReference>
<dbReference type="Pfam" id="PF00753">
    <property type="entry name" value="Lactamase_B"/>
    <property type="match status" value="1"/>
</dbReference>
<gene>
    <name evidence="17" type="ORF">ONB1V03_LOCUS8200</name>
</gene>
<evidence type="ECO:0000256" key="5">
    <source>
        <dbReference type="ARBA" id="ARBA00022946"/>
    </source>
</evidence>
<dbReference type="PANTHER" id="PTHR43084">
    <property type="entry name" value="PERSULFIDE DIOXYGENASE ETHE1"/>
    <property type="match status" value="1"/>
</dbReference>
<keyword evidence="4" id="KW-0479">Metal-binding</keyword>
<dbReference type="GO" id="GO:0031123">
    <property type="term" value="P:RNA 3'-end processing"/>
    <property type="evidence" value="ECO:0007669"/>
    <property type="project" value="UniProtKB-ARBA"/>
</dbReference>
<dbReference type="InterPro" id="IPR001279">
    <property type="entry name" value="Metallo-B-lactamas"/>
</dbReference>
<dbReference type="GO" id="GO:0070813">
    <property type="term" value="P:hydrogen sulfide metabolic process"/>
    <property type="evidence" value="ECO:0007669"/>
    <property type="project" value="TreeGrafter"/>
</dbReference>
<dbReference type="GO" id="GO:0046872">
    <property type="term" value="F:metal ion binding"/>
    <property type="evidence" value="ECO:0007669"/>
    <property type="project" value="UniProtKB-KW"/>
</dbReference>
<sequence length="245" mass="27016">MSLIGKRVLFRQLFDRISCTYTYLLADKVTKEAILIDPVLECVDRDLQTVQELGLNLKYVANTHCHADHITGSGLIKTRLNANPSQPTVKSIISELSGAKADIKVDDNDVITCGEAIKLKVVATPGHTSGCVTYVDTDNGLVFTGDALLIRGCGRTDFQQGDSGLLYESIHQKIFTLPDNFSVLPAHDYKGQLVSTVSEEKRFNPRLTKSKEEFIDIMANLKLDLPKMIDIAVPNNLVCGLHDIK</sequence>
<keyword evidence="18" id="KW-1185">Reference proteome</keyword>
<evidence type="ECO:0000256" key="1">
    <source>
        <dbReference type="ARBA" id="ARBA00001954"/>
    </source>
</evidence>
<dbReference type="InterPro" id="IPR036866">
    <property type="entry name" value="RibonucZ/Hydroxyglut_hydro"/>
</dbReference>
<evidence type="ECO:0000256" key="6">
    <source>
        <dbReference type="ARBA" id="ARBA00022964"/>
    </source>
</evidence>
<dbReference type="AlphaFoldDB" id="A0A7R9M194"/>
<dbReference type="GO" id="GO:0006749">
    <property type="term" value="P:glutathione metabolic process"/>
    <property type="evidence" value="ECO:0007669"/>
    <property type="project" value="InterPro"/>
</dbReference>